<name>A0A3R9LAS0_STRMT</name>
<proteinExistence type="predicted"/>
<reference evidence="1 2" key="1">
    <citation type="submission" date="2018-11" db="EMBL/GenBank/DDBJ databases">
        <title>Species Designations Belie Phenotypic and Genotypic Heterogeneity in Oral Streptococci.</title>
        <authorList>
            <person name="Velsko I."/>
        </authorList>
    </citation>
    <scope>NUCLEOTIDE SEQUENCE [LARGE SCALE GENOMIC DNA]</scope>
    <source>
        <strain evidence="1 2">BCC17</strain>
    </source>
</reference>
<evidence type="ECO:0008006" key="3">
    <source>
        <dbReference type="Google" id="ProtNLM"/>
    </source>
</evidence>
<protein>
    <recommendedName>
        <fullName evidence="3">Adenylate cyclase</fullName>
    </recommendedName>
</protein>
<dbReference type="EMBL" id="RJPX01000052">
    <property type="protein sequence ID" value="RSJ99911.1"/>
    <property type="molecule type" value="Genomic_DNA"/>
</dbReference>
<organism evidence="1 2">
    <name type="scientific">Streptococcus mitis</name>
    <dbReference type="NCBI Taxonomy" id="28037"/>
    <lineage>
        <taxon>Bacteria</taxon>
        <taxon>Bacillati</taxon>
        <taxon>Bacillota</taxon>
        <taxon>Bacilli</taxon>
        <taxon>Lactobacillales</taxon>
        <taxon>Streptococcaceae</taxon>
        <taxon>Streptococcus</taxon>
        <taxon>Streptococcus mitis group</taxon>
    </lineage>
</organism>
<evidence type="ECO:0000313" key="1">
    <source>
        <dbReference type="EMBL" id="RSJ99911.1"/>
    </source>
</evidence>
<sequence>MWSESEIELESEKLEFVRNILQDGFSNIFTISKHRKTYHNELENKTINLDKIDGLGFYLEIEILGDFSKEDYSNFYDKMCGEFSFLNSKIETKGYVQLMREKNGRN</sequence>
<gene>
    <name evidence="1" type="ORF">D8787_09680</name>
</gene>
<dbReference type="InterPro" id="IPR033469">
    <property type="entry name" value="CYTH-like_dom_sf"/>
</dbReference>
<dbReference type="AlphaFoldDB" id="A0A3R9LAS0"/>
<dbReference type="SUPFAM" id="SSF55154">
    <property type="entry name" value="CYTH-like phosphatases"/>
    <property type="match status" value="1"/>
</dbReference>
<dbReference type="Proteomes" id="UP000277819">
    <property type="component" value="Unassembled WGS sequence"/>
</dbReference>
<evidence type="ECO:0000313" key="2">
    <source>
        <dbReference type="Proteomes" id="UP000277819"/>
    </source>
</evidence>
<accession>A0A3R9LAS0</accession>
<dbReference type="Gene3D" id="2.40.320.10">
    <property type="entry name" value="Hypothetical Protein Pfu-838710-001"/>
    <property type="match status" value="1"/>
</dbReference>
<comment type="caution">
    <text evidence="1">The sequence shown here is derived from an EMBL/GenBank/DDBJ whole genome shotgun (WGS) entry which is preliminary data.</text>
</comment>